<sequence>VPLDENIPEHANWPSYGPDYRLAVEPTLVRDSNKKSYLENCLATILSNLKKYLKTESKDEVDEPEIKKTKTDAASTSTENQVKNLGRKQNNVCKLPEQKLVEKDENKATSSKSKNNDIIDVYAFTDD</sequence>
<gene>
    <name evidence="2" type="ORF">g.18039</name>
</gene>
<feature type="compositionally biased region" description="Polar residues" evidence="1">
    <location>
        <begin position="79"/>
        <end position="91"/>
    </location>
</feature>
<dbReference type="EMBL" id="GDQN01004802">
    <property type="protein sequence ID" value="JAT86252.1"/>
    <property type="molecule type" value="Transcribed_RNA"/>
</dbReference>
<dbReference type="Gene3D" id="3.40.800.20">
    <property type="entry name" value="Histone deacetylase domain"/>
    <property type="match status" value="1"/>
</dbReference>
<dbReference type="InterPro" id="IPR037138">
    <property type="entry name" value="His_deacetylse_dom_sf"/>
</dbReference>
<organism evidence="2">
    <name type="scientific">Pectinophora gossypiella</name>
    <name type="common">Cotton pink bollworm</name>
    <name type="synonym">Depressaria gossypiella</name>
    <dbReference type="NCBI Taxonomy" id="13191"/>
    <lineage>
        <taxon>Eukaryota</taxon>
        <taxon>Metazoa</taxon>
        <taxon>Ecdysozoa</taxon>
        <taxon>Arthropoda</taxon>
        <taxon>Hexapoda</taxon>
        <taxon>Insecta</taxon>
        <taxon>Pterygota</taxon>
        <taxon>Neoptera</taxon>
        <taxon>Endopterygota</taxon>
        <taxon>Lepidoptera</taxon>
        <taxon>Glossata</taxon>
        <taxon>Ditrysia</taxon>
        <taxon>Gelechioidea</taxon>
        <taxon>Gelechiidae</taxon>
        <taxon>Apatetrinae</taxon>
        <taxon>Pectinophora</taxon>
    </lineage>
</organism>
<feature type="compositionally biased region" description="Basic and acidic residues" evidence="1">
    <location>
        <begin position="55"/>
        <end position="71"/>
    </location>
</feature>
<protein>
    <submittedName>
        <fullName evidence="2">Uncharacterized protein</fullName>
    </submittedName>
</protein>
<feature type="non-terminal residue" evidence="2">
    <location>
        <position position="1"/>
    </location>
</feature>
<dbReference type="AlphaFoldDB" id="A0A1E1WGZ4"/>
<reference evidence="2" key="1">
    <citation type="submission" date="2015-09" db="EMBL/GenBank/DDBJ databases">
        <title>De novo assembly of Pectinophora gossypiella (Pink Bollworm) gut transcriptome.</title>
        <authorList>
            <person name="Tassone E.E."/>
        </authorList>
    </citation>
    <scope>NUCLEOTIDE SEQUENCE</scope>
</reference>
<dbReference type="OrthoDB" id="73273at2759"/>
<proteinExistence type="predicted"/>
<feature type="region of interest" description="Disordered" evidence="1">
    <location>
        <begin position="55"/>
        <end position="91"/>
    </location>
</feature>
<accession>A0A1E1WGZ4</accession>
<evidence type="ECO:0000313" key="2">
    <source>
        <dbReference type="EMBL" id="JAT86252.1"/>
    </source>
</evidence>
<evidence type="ECO:0000256" key="1">
    <source>
        <dbReference type="SAM" id="MobiDB-lite"/>
    </source>
</evidence>
<name>A0A1E1WGZ4_PECGO</name>